<evidence type="ECO:0000313" key="4">
    <source>
        <dbReference type="Proteomes" id="UP000182725"/>
    </source>
</evidence>
<accession>A0A1H5F572</accession>
<name>A0A1H5F572_9MICC</name>
<dbReference type="Proteomes" id="UP000182725">
    <property type="component" value="Unassembled WGS sequence"/>
</dbReference>
<dbReference type="PANTHER" id="PTHR43092">
    <property type="entry name" value="L-CYSTEINE DESULFHYDRASE"/>
    <property type="match status" value="1"/>
</dbReference>
<dbReference type="PANTHER" id="PTHR43092:SF2">
    <property type="entry name" value="HERCYNYLCYSTEINE SULFOXIDE LYASE"/>
    <property type="match status" value="1"/>
</dbReference>
<keyword evidence="1" id="KW-0663">Pyridoxal phosphate</keyword>
<dbReference type="InterPro" id="IPR015421">
    <property type="entry name" value="PyrdxlP-dep_Trfase_major"/>
</dbReference>
<gene>
    <name evidence="3" type="ORF">SAMN04489740_0418</name>
</gene>
<protein>
    <submittedName>
        <fullName evidence="3">Isopenicillin-N epimerase</fullName>
    </submittedName>
</protein>
<reference evidence="3 4" key="1">
    <citation type="submission" date="2016-10" db="EMBL/GenBank/DDBJ databases">
        <authorList>
            <person name="de Groot N.N."/>
        </authorList>
    </citation>
    <scope>NUCLEOTIDE SEQUENCE [LARGE SCALE GENOMIC DNA]</scope>
    <source>
        <strain evidence="3 4">DSM 22274</strain>
    </source>
</reference>
<dbReference type="EMBL" id="FNTV01000001">
    <property type="protein sequence ID" value="SED98288.1"/>
    <property type="molecule type" value="Genomic_DNA"/>
</dbReference>
<dbReference type="SUPFAM" id="SSF53383">
    <property type="entry name" value="PLP-dependent transferases"/>
    <property type="match status" value="1"/>
</dbReference>
<proteinExistence type="predicted"/>
<sequence>MATTLITAPAAMLTPTGQPALSDWSLTGDKIHLNHGSYGAVPRAAQEHQLALKARMDANPCTWFMGQAAALAGTRAEVADYLRVDADDLALVPNASAGVSVVYNSLTFPNGAQIVTTDHTYGAVLEGAHRVARECNGEVRIAVVPLDADAALSCELVMEQVTERTALIVIDQITSATARSFPVTEIARAAKELGIPVLVDGAHAPGALADPVPDFEGFWVGNLHKFACAPRGTAAVVARGPLREQLHPLIDSWGFPHAFPESFDHVGTQDITSWMAAKTSFDTIENRYGWDAVRSYSSALADYGQATIQDAFAAVTGEDATADVGMPVGHLRLVRLPRGLAATHEESHSVRAWISDTLNIETAITTFGGAGYLRLSSHVYNTAGDFEDFAERAVPELFRLAHNR</sequence>
<feature type="domain" description="Aminotransferase class V" evidence="2">
    <location>
        <begin position="69"/>
        <end position="310"/>
    </location>
</feature>
<dbReference type="Pfam" id="PF00266">
    <property type="entry name" value="Aminotran_5"/>
    <property type="match status" value="1"/>
</dbReference>
<evidence type="ECO:0000313" key="3">
    <source>
        <dbReference type="EMBL" id="SED98288.1"/>
    </source>
</evidence>
<dbReference type="RefSeq" id="WP_244516700.1">
    <property type="nucleotide sequence ID" value="NZ_FNTV01000001.1"/>
</dbReference>
<dbReference type="AlphaFoldDB" id="A0A1H5F572"/>
<dbReference type="Gene3D" id="3.90.1150.10">
    <property type="entry name" value="Aspartate Aminotransferase, domain 1"/>
    <property type="match status" value="1"/>
</dbReference>
<dbReference type="InterPro" id="IPR015422">
    <property type="entry name" value="PyrdxlP-dep_Trfase_small"/>
</dbReference>
<evidence type="ECO:0000259" key="2">
    <source>
        <dbReference type="Pfam" id="PF00266"/>
    </source>
</evidence>
<dbReference type="InterPro" id="IPR015424">
    <property type="entry name" value="PyrdxlP-dep_Trfase"/>
</dbReference>
<dbReference type="Gene3D" id="3.40.640.10">
    <property type="entry name" value="Type I PLP-dependent aspartate aminotransferase-like (Major domain)"/>
    <property type="match status" value="1"/>
</dbReference>
<organism evidence="3 4">
    <name type="scientific">Arthrobacter alpinus</name>
    <dbReference type="NCBI Taxonomy" id="656366"/>
    <lineage>
        <taxon>Bacteria</taxon>
        <taxon>Bacillati</taxon>
        <taxon>Actinomycetota</taxon>
        <taxon>Actinomycetes</taxon>
        <taxon>Micrococcales</taxon>
        <taxon>Micrococcaceae</taxon>
        <taxon>Arthrobacter</taxon>
    </lineage>
</organism>
<evidence type="ECO:0000256" key="1">
    <source>
        <dbReference type="ARBA" id="ARBA00022898"/>
    </source>
</evidence>
<dbReference type="InterPro" id="IPR000192">
    <property type="entry name" value="Aminotrans_V_dom"/>
</dbReference>